<dbReference type="Proteomes" id="UP000617951">
    <property type="component" value="Unassembled WGS sequence"/>
</dbReference>
<accession>A0A926DHM3</accession>
<evidence type="ECO:0000313" key="6">
    <source>
        <dbReference type="Proteomes" id="UP000617951"/>
    </source>
</evidence>
<dbReference type="PROSITE" id="PS00198">
    <property type="entry name" value="4FE4S_FER_1"/>
    <property type="match status" value="1"/>
</dbReference>
<dbReference type="InterPro" id="IPR017896">
    <property type="entry name" value="4Fe4S_Fe-S-bd"/>
</dbReference>
<organism evidence="5 6">
    <name type="scientific">Guopingia tenuis</name>
    <dbReference type="NCBI Taxonomy" id="2763656"/>
    <lineage>
        <taxon>Bacteria</taxon>
        <taxon>Bacillati</taxon>
        <taxon>Bacillota</taxon>
        <taxon>Clostridia</taxon>
        <taxon>Christensenellales</taxon>
        <taxon>Christensenellaceae</taxon>
        <taxon>Guopingia</taxon>
    </lineage>
</organism>
<proteinExistence type="predicted"/>
<keyword evidence="2" id="KW-0408">Iron</keyword>
<protein>
    <submittedName>
        <fullName evidence="5">4Fe-4S binding protein</fullName>
    </submittedName>
</protein>
<dbReference type="Gene3D" id="3.30.70.20">
    <property type="match status" value="1"/>
</dbReference>
<keyword evidence="6" id="KW-1185">Reference proteome</keyword>
<evidence type="ECO:0000313" key="5">
    <source>
        <dbReference type="EMBL" id="MBC8538016.1"/>
    </source>
</evidence>
<feature type="domain" description="4Fe-4S ferredoxin-type" evidence="4">
    <location>
        <begin position="43"/>
        <end position="64"/>
    </location>
</feature>
<dbReference type="GO" id="GO:0051536">
    <property type="term" value="F:iron-sulfur cluster binding"/>
    <property type="evidence" value="ECO:0007669"/>
    <property type="project" value="UniProtKB-KW"/>
</dbReference>
<dbReference type="AlphaFoldDB" id="A0A926DHM3"/>
<gene>
    <name evidence="5" type="ORF">H8693_03610</name>
</gene>
<evidence type="ECO:0000256" key="1">
    <source>
        <dbReference type="ARBA" id="ARBA00022723"/>
    </source>
</evidence>
<reference evidence="5" key="1">
    <citation type="submission" date="2020-08" db="EMBL/GenBank/DDBJ databases">
        <title>Genome public.</title>
        <authorList>
            <person name="Liu C."/>
            <person name="Sun Q."/>
        </authorList>
    </citation>
    <scope>NUCLEOTIDE SEQUENCE</scope>
    <source>
        <strain evidence="5">NSJ-63</strain>
    </source>
</reference>
<dbReference type="Pfam" id="PF13187">
    <property type="entry name" value="Fer4_9"/>
    <property type="match status" value="1"/>
</dbReference>
<dbReference type="GO" id="GO:0046872">
    <property type="term" value="F:metal ion binding"/>
    <property type="evidence" value="ECO:0007669"/>
    <property type="project" value="UniProtKB-KW"/>
</dbReference>
<dbReference type="EMBL" id="JACRSS010000001">
    <property type="protein sequence ID" value="MBC8538016.1"/>
    <property type="molecule type" value="Genomic_DNA"/>
</dbReference>
<sequence>MKTRRVLFWDAAVCERCGRCARVCPFGALKIEKGTLYWKGTACHTACSACTLACPKEALNLEEAACGGCRGCSGNCGGCTQREHCGGQHET</sequence>
<evidence type="ECO:0000256" key="3">
    <source>
        <dbReference type="ARBA" id="ARBA00023014"/>
    </source>
</evidence>
<dbReference type="InterPro" id="IPR017900">
    <property type="entry name" value="4Fe4S_Fe_S_CS"/>
</dbReference>
<comment type="caution">
    <text evidence="5">The sequence shown here is derived from an EMBL/GenBank/DDBJ whole genome shotgun (WGS) entry which is preliminary data.</text>
</comment>
<keyword evidence="3" id="KW-0411">Iron-sulfur</keyword>
<keyword evidence="1" id="KW-0479">Metal-binding</keyword>
<evidence type="ECO:0000256" key="2">
    <source>
        <dbReference type="ARBA" id="ARBA00023004"/>
    </source>
</evidence>
<dbReference type="SUPFAM" id="SSF54862">
    <property type="entry name" value="4Fe-4S ferredoxins"/>
    <property type="match status" value="1"/>
</dbReference>
<dbReference type="PROSITE" id="PS51379">
    <property type="entry name" value="4FE4S_FER_2"/>
    <property type="match status" value="2"/>
</dbReference>
<feature type="domain" description="4Fe-4S ferredoxin-type" evidence="4">
    <location>
        <begin position="5"/>
        <end position="34"/>
    </location>
</feature>
<evidence type="ECO:0000259" key="4">
    <source>
        <dbReference type="PROSITE" id="PS51379"/>
    </source>
</evidence>
<dbReference type="RefSeq" id="WP_249279815.1">
    <property type="nucleotide sequence ID" value="NZ_JACRSS010000001.1"/>
</dbReference>
<name>A0A926DHM3_9FIRM</name>